<evidence type="ECO:0000313" key="3">
    <source>
        <dbReference type="Proteomes" id="UP001620262"/>
    </source>
</evidence>
<protein>
    <submittedName>
        <fullName evidence="2">DUF3015 family protein</fullName>
    </submittedName>
</protein>
<dbReference type="RefSeq" id="WP_149983174.1">
    <property type="nucleotide sequence ID" value="NZ_CABVLM010000019.1"/>
</dbReference>
<reference evidence="2 3" key="1">
    <citation type="submission" date="2024-11" db="EMBL/GenBank/DDBJ databases">
        <title>The Natural Products Discovery Center: Release of the First 8490 Sequenced Strains for Exploring Actinobacteria Biosynthetic Diversity.</title>
        <authorList>
            <person name="Kalkreuter E."/>
            <person name="Kautsar S.A."/>
            <person name="Yang D."/>
            <person name="Bader C.D."/>
            <person name="Teijaro C.N."/>
            <person name="Fluegel L."/>
            <person name="Davis C.M."/>
            <person name="Simpson J.R."/>
            <person name="Lauterbach L."/>
            <person name="Steele A.D."/>
            <person name="Gui C."/>
            <person name="Meng S."/>
            <person name="Li G."/>
            <person name="Viehrig K."/>
            <person name="Ye F."/>
            <person name="Su P."/>
            <person name="Kiefer A.F."/>
            <person name="Nichols A."/>
            <person name="Cepeda A.J."/>
            <person name="Yan W."/>
            <person name="Fan B."/>
            <person name="Jiang Y."/>
            <person name="Adhikari A."/>
            <person name="Zheng C.-J."/>
            <person name="Schuster L."/>
            <person name="Cowan T.M."/>
            <person name="Smanski M.J."/>
            <person name="Chevrette M.G."/>
            <person name="De Carvalho L.P.S."/>
            <person name="Shen B."/>
        </authorList>
    </citation>
    <scope>NUCLEOTIDE SEQUENCE [LARGE SCALE GENOMIC DNA]</scope>
    <source>
        <strain evidence="2 3">NPDC078403</strain>
    </source>
</reference>
<dbReference type="Pfam" id="PF11220">
    <property type="entry name" value="DUF3015"/>
    <property type="match status" value="1"/>
</dbReference>
<keyword evidence="1" id="KW-0732">Signal</keyword>
<organism evidence="2 3">
    <name type="scientific">Pseudoalteromonas rhizosphaerae</name>
    <dbReference type="NCBI Taxonomy" id="2518973"/>
    <lineage>
        <taxon>Bacteria</taxon>
        <taxon>Pseudomonadati</taxon>
        <taxon>Pseudomonadota</taxon>
        <taxon>Gammaproteobacteria</taxon>
        <taxon>Alteromonadales</taxon>
        <taxon>Pseudoalteromonadaceae</taxon>
        <taxon>Pseudoalteromonas</taxon>
    </lineage>
</organism>
<evidence type="ECO:0000313" key="2">
    <source>
        <dbReference type="EMBL" id="MFK3865982.1"/>
    </source>
</evidence>
<dbReference type="InterPro" id="IPR021383">
    <property type="entry name" value="DUF3015"/>
</dbReference>
<dbReference type="EMBL" id="JBJDOT010000034">
    <property type="protein sequence ID" value="MFK3865982.1"/>
    <property type="molecule type" value="Genomic_DNA"/>
</dbReference>
<name>A0ABW8L1R3_9GAMM</name>
<feature type="chain" id="PRO_5045813275" evidence="1">
    <location>
        <begin position="23"/>
        <end position="155"/>
    </location>
</feature>
<keyword evidence="3" id="KW-1185">Reference proteome</keyword>
<evidence type="ECO:0000256" key="1">
    <source>
        <dbReference type="SAM" id="SignalP"/>
    </source>
</evidence>
<feature type="signal peptide" evidence="1">
    <location>
        <begin position="1"/>
        <end position="22"/>
    </location>
</feature>
<dbReference type="Proteomes" id="UP001620262">
    <property type="component" value="Unassembled WGS sequence"/>
</dbReference>
<comment type="caution">
    <text evidence="2">The sequence shown here is derived from an EMBL/GenBank/DDBJ whole genome shotgun (WGS) entry which is preliminary data.</text>
</comment>
<accession>A0ABW8L1R3</accession>
<proteinExistence type="predicted"/>
<gene>
    <name evidence="2" type="ORF">ACI2JU_19220</name>
</gene>
<sequence length="155" mass="16049">MLKTTVTAVVLAGAFIAAPLQAKEGVNPWQDCGIGAMIFPENGTAAAISNIIWDLGTTAVSSNISSVGSCEGAGAKTALFIQQTFPVLEQEIAEGEGEYVTAMLNVRGCDASSHGQIVNAIRSDFATKPAQDPQALYAIVESKVTTQFAATCPVI</sequence>